<dbReference type="PANTHER" id="PTHR38760">
    <property type="entry name" value="ADENYLATE CYCLASE"/>
    <property type="match status" value="1"/>
</dbReference>
<gene>
    <name evidence="2" type="ORF">BOW51_08870</name>
</gene>
<dbReference type="AlphaFoldDB" id="A0A1T2KTB3"/>
<evidence type="ECO:0000313" key="3">
    <source>
        <dbReference type="Proteomes" id="UP000190896"/>
    </source>
</evidence>
<reference evidence="2 3" key="1">
    <citation type="submission" date="2016-11" db="EMBL/GenBank/DDBJ databases">
        <title>Mixed transmission modes and dynamic genome evolution in an obligate animal-bacterial symbiosis.</title>
        <authorList>
            <person name="Russell S.L."/>
            <person name="Corbett-Detig R.B."/>
            <person name="Cavanaugh C.M."/>
        </authorList>
    </citation>
    <scope>NUCLEOTIDE SEQUENCE [LARGE SCALE GENOMIC DNA]</scope>
    <source>
        <strain evidence="2">Se-Cadez</strain>
    </source>
</reference>
<dbReference type="RefSeq" id="WP_078487661.1">
    <property type="nucleotide sequence ID" value="NZ_MPRJ01000055.1"/>
</dbReference>
<dbReference type="PIRSF" id="PIRSF001444">
    <property type="entry name" value="Adenylate_cycl"/>
    <property type="match status" value="1"/>
</dbReference>
<proteinExistence type="predicted"/>
<keyword evidence="3" id="KW-1185">Reference proteome</keyword>
<accession>A0A1T2KTB3</accession>
<organism evidence="2 3">
    <name type="scientific">Solemya velesiana gill symbiont</name>
    <dbReference type="NCBI Taxonomy" id="1918948"/>
    <lineage>
        <taxon>Bacteria</taxon>
        <taxon>Pseudomonadati</taxon>
        <taxon>Pseudomonadota</taxon>
        <taxon>Gammaproteobacteria</taxon>
        <taxon>sulfur-oxidizing symbionts</taxon>
    </lineage>
</organism>
<comment type="caution">
    <text evidence="2">The sequence shown here is derived from an EMBL/GenBank/DDBJ whole genome shotgun (WGS) entry which is preliminary data.</text>
</comment>
<dbReference type="EMBL" id="MPRJ01000055">
    <property type="protein sequence ID" value="OOZ36093.1"/>
    <property type="molecule type" value="Genomic_DNA"/>
</dbReference>
<dbReference type="PANTHER" id="PTHR38760:SF1">
    <property type="entry name" value="ADENYLATE CYCLASE"/>
    <property type="match status" value="1"/>
</dbReference>
<evidence type="ECO:0000313" key="2">
    <source>
        <dbReference type="EMBL" id="OOZ36093.1"/>
    </source>
</evidence>
<dbReference type="GO" id="GO:0006171">
    <property type="term" value="P:cAMP biosynthetic process"/>
    <property type="evidence" value="ECO:0007669"/>
    <property type="project" value="InterPro"/>
</dbReference>
<feature type="domain" description="Adenylate cyclase class-I N-terminal" evidence="1">
    <location>
        <begin position="16"/>
        <end position="210"/>
    </location>
</feature>
<dbReference type="Pfam" id="PF01295">
    <property type="entry name" value="Adenylate_cycl"/>
    <property type="match status" value="1"/>
</dbReference>
<name>A0A1T2KTB3_9GAMM</name>
<dbReference type="Proteomes" id="UP000190896">
    <property type="component" value="Unassembled WGS sequence"/>
</dbReference>
<dbReference type="InterPro" id="IPR024685">
    <property type="entry name" value="Adenylate_cyclase_1_N"/>
</dbReference>
<dbReference type="InterPro" id="IPR000274">
    <property type="entry name" value="Adenylate_cyclase_1"/>
</dbReference>
<dbReference type="GO" id="GO:0004016">
    <property type="term" value="F:adenylate cyclase activity"/>
    <property type="evidence" value="ECO:0007669"/>
    <property type="project" value="InterPro"/>
</dbReference>
<evidence type="ECO:0000259" key="1">
    <source>
        <dbReference type="Pfam" id="PF12633"/>
    </source>
</evidence>
<dbReference type="OrthoDB" id="5571448at2"/>
<sequence length="949" mass="109030">MAGAISHKDGIGRKELNIVRERFMGVHKKRLLRIEGELRPAQRVFLDLLPLLFHINHPMLPGFVNTETPAGIPLFTPGRDALLAAKSISRSFTYEKRAMRSFQIQGLYLMGSIGSIAHTAGSDFDVWLCYDPKLGQKEVKALREKVEKLEAWATELTLEVHIFLVNVDTFRSGKRDALSHESSGTAQPNLLLEEFYRTAVWLAGRYPLWWMIPPEDEADYSQYAEMLVKKRFVDPLEFIDFGGLEKLPPNEFFGAAHWQLYKGVESPYKSILKLLLTESYAQDYPDIRWLCQETKRAVYEGAVDSTDLDPYMRMYRRVEQFLQKRNEPKRLDLARRCLYFKAEQALSKPYRLKKARWQREVMKDLTAEWNWNQAKLVTLDSRANWKIDKVLEERNILVRELTSSYRLLTNFARAFTKGRGIDPRELSLLGRKLYTTLEKRPGKVDLINPGISVNLVEHQISIHYTRGRSGEHNWHLYLGDVGELEAEMIRPVKTTAGLIEMLTWCHLNKVVDRGTKIRIHPMDCHVQPEELYALLNTIRSHYSLHFDHDIHIEQLEAQPFANACLLFPNIGTDPMARLSKEGKQLTSNRSDPLSFGSAHSALIESIDLLVQTSWGEHLASRYSGLDGLLESLCNYMRLTLTANHGYPSPTVTAHSFSSIRAEGIAKRIEELFNDVCHCFGPKGPGINSRYVMQGGDGYYMIQSKRDGYSHFQINSWNELLETLSLPNENFRPVCVDRYALASTPLPAIYRSNKEGVVQVFYITGKQLSEIFVLDENGSLFHQRLQGTDEHYLVAQQQRFFNGLMLLHNLLADEPSDPTLLQEPRFYRINKSHEGKFTTQKRRLSTRHLPENYLELRVTSSGLDLNLTPFVLSCGEAEYSSLDLGQGIYETVARHILSQRKNRQTYPIYLTALELSGSAVERSWSTIDLLKYKKRLEGRLNQALQQIYSA</sequence>
<protein>
    <recommendedName>
        <fullName evidence="1">Adenylate cyclase class-I N-terminal domain-containing protein</fullName>
    </recommendedName>
</protein>
<dbReference type="Pfam" id="PF12633">
    <property type="entry name" value="Adenyl_cycl_N"/>
    <property type="match status" value="1"/>
</dbReference>